<dbReference type="InterPro" id="IPR036465">
    <property type="entry name" value="vWFA_dom_sf"/>
</dbReference>
<dbReference type="SUPFAM" id="SSF53300">
    <property type="entry name" value="vWA-like"/>
    <property type="match status" value="1"/>
</dbReference>
<dbReference type="RefSeq" id="WP_344304682.1">
    <property type="nucleotide sequence ID" value="NZ_BAAAQQ010000013.1"/>
</dbReference>
<dbReference type="Proteomes" id="UP001500575">
    <property type="component" value="Unassembled WGS sequence"/>
</dbReference>
<sequence length="221" mass="24175">MTDAGLTHLYFLLDRSGSMQSIRTDTTGGFDAFIEEQRAHSTTGAGRCRVTLAQFDDRYEEVYADRDLADVPPLELQPRGSTALLDALGRLVVDAGERLAALPEDQRPGSVIVGVMTDGYENASREWDHPRIKALIEQQTRDYGWQFLYLGADQDAIEEGLKMGFAAGKSMTYSRGRAKESIAAMSGNIGKYRHAVATGAAPAAARHLTDFSEEQRRDAGA</sequence>
<reference evidence="2" key="1">
    <citation type="journal article" date="2019" name="Int. J. Syst. Evol. Microbiol.">
        <title>The Global Catalogue of Microorganisms (GCM) 10K type strain sequencing project: providing services to taxonomists for standard genome sequencing and annotation.</title>
        <authorList>
            <consortium name="The Broad Institute Genomics Platform"/>
            <consortium name="The Broad Institute Genome Sequencing Center for Infectious Disease"/>
            <person name="Wu L."/>
            <person name="Ma J."/>
        </authorList>
    </citation>
    <scope>NUCLEOTIDE SEQUENCE [LARGE SCALE GENOMIC DNA]</scope>
    <source>
        <strain evidence="2">JCM 16021</strain>
    </source>
</reference>
<accession>A0ABP5K9N8</accession>
<dbReference type="Gene3D" id="3.40.50.410">
    <property type="entry name" value="von Willebrand factor, type A domain"/>
    <property type="match status" value="1"/>
</dbReference>
<gene>
    <name evidence="1" type="ORF">GCM10009843_30810</name>
</gene>
<keyword evidence="2" id="KW-1185">Reference proteome</keyword>
<name>A0ABP5K9N8_9ACTN</name>
<dbReference type="EMBL" id="BAAAQQ010000013">
    <property type="protein sequence ID" value="GAA2129334.1"/>
    <property type="molecule type" value="Genomic_DNA"/>
</dbReference>
<comment type="caution">
    <text evidence="1">The sequence shown here is derived from an EMBL/GenBank/DDBJ whole genome shotgun (WGS) entry which is preliminary data.</text>
</comment>
<organism evidence="1 2">
    <name type="scientific">Nocardioides bigeumensis</name>
    <dbReference type="NCBI Taxonomy" id="433657"/>
    <lineage>
        <taxon>Bacteria</taxon>
        <taxon>Bacillati</taxon>
        <taxon>Actinomycetota</taxon>
        <taxon>Actinomycetes</taxon>
        <taxon>Propionibacteriales</taxon>
        <taxon>Nocardioidaceae</taxon>
        <taxon>Nocardioides</taxon>
    </lineage>
</organism>
<evidence type="ECO:0000313" key="2">
    <source>
        <dbReference type="Proteomes" id="UP001500575"/>
    </source>
</evidence>
<evidence type="ECO:0000313" key="1">
    <source>
        <dbReference type="EMBL" id="GAA2129334.1"/>
    </source>
</evidence>
<dbReference type="CDD" id="cd00198">
    <property type="entry name" value="vWFA"/>
    <property type="match status" value="1"/>
</dbReference>
<proteinExistence type="predicted"/>
<protein>
    <submittedName>
        <fullName evidence="1">VWA domain-containing protein</fullName>
    </submittedName>
</protein>